<sequence>MKFYLQFFLSLFWLTLLTSCGNGNTGGVLTVAAASNTQFALEEITQAFTAQTGISCHLVTSSSGKLTAQISEGAPYDILVSADMKYPMQLYREGLTIGRPATYAYGKLVLWTTQQGIEPALGTLGRTEIRYIALANPKTAPYGAAAMEVLQSRNLEVALKDKFVFGESVGQVNQFISSGSAQIGFTAMSVVTSPRFRDSGRWVALDTASYQPIAQGVVVIRKKDSEQEEAKLFRDFLFTDQAKGILGKYGYASHE</sequence>
<evidence type="ECO:0000256" key="3">
    <source>
        <dbReference type="ARBA" id="ARBA00022729"/>
    </source>
</evidence>
<proteinExistence type="inferred from homology"/>
<dbReference type="InterPro" id="IPR050682">
    <property type="entry name" value="ModA/WtpA"/>
</dbReference>
<keyword evidence="6" id="KW-1185">Reference proteome</keyword>
<dbReference type="Pfam" id="PF13531">
    <property type="entry name" value="SBP_bac_11"/>
    <property type="match status" value="1"/>
</dbReference>
<dbReference type="PANTHER" id="PTHR30632:SF14">
    <property type="entry name" value="TUNGSTATE_MOLYBDATE_CHROMATE-BINDING PROTEIN MODA"/>
    <property type="match status" value="1"/>
</dbReference>
<dbReference type="CDD" id="cd13539">
    <property type="entry name" value="PBP2_AvModA"/>
    <property type="match status" value="1"/>
</dbReference>
<dbReference type="PROSITE" id="PS51257">
    <property type="entry name" value="PROKAR_LIPOPROTEIN"/>
    <property type="match status" value="1"/>
</dbReference>
<dbReference type="SUPFAM" id="SSF53850">
    <property type="entry name" value="Periplasmic binding protein-like II"/>
    <property type="match status" value="1"/>
</dbReference>
<accession>A0ABT7WD45</accession>
<name>A0ABT7WD45_9FLAO</name>
<dbReference type="Gene3D" id="3.40.190.10">
    <property type="entry name" value="Periplasmic binding protein-like II"/>
    <property type="match status" value="2"/>
</dbReference>
<dbReference type="InterPro" id="IPR044084">
    <property type="entry name" value="AvModA-like_subst-bd"/>
</dbReference>
<gene>
    <name evidence="5" type="primary">modA</name>
    <name evidence="5" type="ORF">QU605_05120</name>
</gene>
<feature type="chain" id="PRO_5046669785" evidence="4">
    <location>
        <begin position="21"/>
        <end position="255"/>
    </location>
</feature>
<protein>
    <submittedName>
        <fullName evidence="5">Molybdate ABC transporter substrate-binding protein</fullName>
    </submittedName>
</protein>
<dbReference type="EMBL" id="JAUDUY010000002">
    <property type="protein sequence ID" value="MDM9630839.1"/>
    <property type="molecule type" value="Genomic_DNA"/>
</dbReference>
<organism evidence="5 6">
    <name type="scientific">Robiginitalea aurantiaca</name>
    <dbReference type="NCBI Taxonomy" id="3056915"/>
    <lineage>
        <taxon>Bacteria</taxon>
        <taxon>Pseudomonadati</taxon>
        <taxon>Bacteroidota</taxon>
        <taxon>Flavobacteriia</taxon>
        <taxon>Flavobacteriales</taxon>
        <taxon>Flavobacteriaceae</taxon>
        <taxon>Robiginitalea</taxon>
    </lineage>
</organism>
<evidence type="ECO:0000313" key="5">
    <source>
        <dbReference type="EMBL" id="MDM9630839.1"/>
    </source>
</evidence>
<comment type="caution">
    <text evidence="5">The sequence shown here is derived from an EMBL/GenBank/DDBJ whole genome shotgun (WGS) entry which is preliminary data.</text>
</comment>
<keyword evidence="2" id="KW-0479">Metal-binding</keyword>
<dbReference type="PIRSF" id="PIRSF004846">
    <property type="entry name" value="ModA"/>
    <property type="match status" value="1"/>
</dbReference>
<evidence type="ECO:0000313" key="6">
    <source>
        <dbReference type="Proteomes" id="UP001174839"/>
    </source>
</evidence>
<dbReference type="NCBIfam" id="TIGR01256">
    <property type="entry name" value="modA"/>
    <property type="match status" value="1"/>
</dbReference>
<dbReference type="Proteomes" id="UP001174839">
    <property type="component" value="Unassembled WGS sequence"/>
</dbReference>
<dbReference type="RefSeq" id="WP_289724203.1">
    <property type="nucleotide sequence ID" value="NZ_JAUDUY010000002.1"/>
</dbReference>
<reference evidence="5" key="1">
    <citation type="submission" date="2023-06" db="EMBL/GenBank/DDBJ databases">
        <title>Robiginitalea aurantiacus sp. nov. and Algoriphagus sediminis sp. nov., isolated from coastal sediment.</title>
        <authorList>
            <person name="Zhou Z.Y."/>
            <person name="An J."/>
            <person name="Jia Y.W."/>
            <person name="Du Z.J."/>
        </authorList>
    </citation>
    <scope>NUCLEOTIDE SEQUENCE</scope>
    <source>
        <strain evidence="5">M39</strain>
    </source>
</reference>
<evidence type="ECO:0000256" key="2">
    <source>
        <dbReference type="ARBA" id="ARBA00022723"/>
    </source>
</evidence>
<dbReference type="InterPro" id="IPR005950">
    <property type="entry name" value="ModA"/>
</dbReference>
<evidence type="ECO:0000256" key="1">
    <source>
        <dbReference type="ARBA" id="ARBA00009175"/>
    </source>
</evidence>
<dbReference type="PANTHER" id="PTHR30632">
    <property type="entry name" value="MOLYBDATE-BINDING PERIPLASMIC PROTEIN"/>
    <property type="match status" value="1"/>
</dbReference>
<feature type="signal peptide" evidence="4">
    <location>
        <begin position="1"/>
        <end position="20"/>
    </location>
</feature>
<comment type="similarity">
    <text evidence="1">Belongs to the bacterial solute-binding protein ModA family.</text>
</comment>
<evidence type="ECO:0000256" key="4">
    <source>
        <dbReference type="SAM" id="SignalP"/>
    </source>
</evidence>
<keyword evidence="3 4" id="KW-0732">Signal</keyword>